<dbReference type="EMBL" id="CM045760">
    <property type="protein sequence ID" value="KAI8027451.1"/>
    <property type="molecule type" value="Genomic_DNA"/>
</dbReference>
<keyword evidence="2" id="KW-1185">Reference proteome</keyword>
<gene>
    <name evidence="1" type="ORF">LOK49_LG02G00546</name>
</gene>
<comment type="caution">
    <text evidence="1">The sequence shown here is derived from an EMBL/GenBank/DDBJ whole genome shotgun (WGS) entry which is preliminary data.</text>
</comment>
<proteinExistence type="predicted"/>
<evidence type="ECO:0000313" key="1">
    <source>
        <dbReference type="EMBL" id="KAI8027451.1"/>
    </source>
</evidence>
<organism evidence="1 2">
    <name type="scientific">Camellia lanceoleosa</name>
    <dbReference type="NCBI Taxonomy" id="1840588"/>
    <lineage>
        <taxon>Eukaryota</taxon>
        <taxon>Viridiplantae</taxon>
        <taxon>Streptophyta</taxon>
        <taxon>Embryophyta</taxon>
        <taxon>Tracheophyta</taxon>
        <taxon>Spermatophyta</taxon>
        <taxon>Magnoliopsida</taxon>
        <taxon>eudicotyledons</taxon>
        <taxon>Gunneridae</taxon>
        <taxon>Pentapetalae</taxon>
        <taxon>asterids</taxon>
        <taxon>Ericales</taxon>
        <taxon>Theaceae</taxon>
        <taxon>Camellia</taxon>
    </lineage>
</organism>
<name>A0ACC0IPW9_9ERIC</name>
<reference evidence="1 2" key="1">
    <citation type="journal article" date="2022" name="Plant J.">
        <title>Chromosome-level genome of Camellia lanceoleosa provides a valuable resource for understanding genome evolution and self-incompatibility.</title>
        <authorList>
            <person name="Gong W."/>
            <person name="Xiao S."/>
            <person name="Wang L."/>
            <person name="Liao Z."/>
            <person name="Chang Y."/>
            <person name="Mo W."/>
            <person name="Hu G."/>
            <person name="Li W."/>
            <person name="Zhao G."/>
            <person name="Zhu H."/>
            <person name="Hu X."/>
            <person name="Ji K."/>
            <person name="Xiang X."/>
            <person name="Song Q."/>
            <person name="Yuan D."/>
            <person name="Jin S."/>
            <person name="Zhang L."/>
        </authorList>
    </citation>
    <scope>NUCLEOTIDE SEQUENCE [LARGE SCALE GENOMIC DNA]</scope>
    <source>
        <strain evidence="1">SQ_2022a</strain>
    </source>
</reference>
<dbReference type="Proteomes" id="UP001060215">
    <property type="component" value="Chromosome 3"/>
</dbReference>
<protein>
    <submittedName>
        <fullName evidence="1">Uncharacterized protein</fullName>
    </submittedName>
</protein>
<evidence type="ECO:0000313" key="2">
    <source>
        <dbReference type="Proteomes" id="UP001060215"/>
    </source>
</evidence>
<accession>A0ACC0IPW9</accession>
<sequence length="194" mass="21618">MEPINKNIILINKGLASTIRVCDELCSCHIQQREEESSNYQYSVAPVAEKENVKNENDDDVDEPGDEVAGNDDVACNQRGENNKVGEDSSCNSFTASIVNKTCYEVGDARSAEAGLGKEEGMPKVMIQLINKRSIRDIVNEISVGSMKSISNQDLYRPSIILNAVLDQAQFKGLRMCLNQDIMEWHKEKVQAEF</sequence>